<dbReference type="InterPro" id="IPR019734">
    <property type="entry name" value="TPR_rpt"/>
</dbReference>
<feature type="domain" description="DUF659" evidence="2">
    <location>
        <begin position="64"/>
        <end position="123"/>
    </location>
</feature>
<organism evidence="3 4">
    <name type="scientific">Dioscorea cayennensis subsp. rotundata</name>
    <name type="common">White Guinea yam</name>
    <name type="synonym">Dioscorea rotundata</name>
    <dbReference type="NCBI Taxonomy" id="55577"/>
    <lineage>
        <taxon>Eukaryota</taxon>
        <taxon>Viridiplantae</taxon>
        <taxon>Streptophyta</taxon>
        <taxon>Embryophyta</taxon>
        <taxon>Tracheophyta</taxon>
        <taxon>Spermatophyta</taxon>
        <taxon>Magnoliopsida</taxon>
        <taxon>Liliopsida</taxon>
        <taxon>Dioscoreales</taxon>
        <taxon>Dioscoreaceae</taxon>
        <taxon>Dioscorea</taxon>
    </lineage>
</organism>
<dbReference type="AlphaFoldDB" id="A0AB40CGP3"/>
<dbReference type="Pfam" id="PF04937">
    <property type="entry name" value="DUF659"/>
    <property type="match status" value="1"/>
</dbReference>
<dbReference type="PANTHER" id="PTHR21581:SF6">
    <property type="entry name" value="TRAFFICKING PROTEIN PARTICLE COMPLEX SUBUNIT 12"/>
    <property type="match status" value="1"/>
</dbReference>
<dbReference type="PANTHER" id="PTHR21581">
    <property type="entry name" value="D-ALANYL-D-ALANINE CARBOXYPEPTIDASE"/>
    <property type="match status" value="1"/>
</dbReference>
<dbReference type="Gene3D" id="1.25.40.10">
    <property type="entry name" value="Tetratricopeptide repeat domain"/>
    <property type="match status" value="1"/>
</dbReference>
<protein>
    <submittedName>
        <fullName evidence="4">Uncharacterized protein LOC120276061</fullName>
    </submittedName>
</protein>
<evidence type="ECO:0000313" key="4">
    <source>
        <dbReference type="RefSeq" id="XP_039138737.1"/>
    </source>
</evidence>
<accession>A0AB40CGP3</accession>
<dbReference type="SUPFAM" id="SSF48452">
    <property type="entry name" value="TPR-like"/>
    <property type="match status" value="1"/>
</dbReference>
<evidence type="ECO:0000256" key="1">
    <source>
        <dbReference type="SAM" id="MobiDB-lite"/>
    </source>
</evidence>
<feature type="region of interest" description="Disordered" evidence="1">
    <location>
        <begin position="22"/>
        <end position="61"/>
    </location>
</feature>
<proteinExistence type="predicted"/>
<reference evidence="4" key="1">
    <citation type="submission" date="2025-08" db="UniProtKB">
        <authorList>
            <consortium name="RefSeq"/>
        </authorList>
    </citation>
    <scope>IDENTIFICATION</scope>
</reference>
<gene>
    <name evidence="4" type="primary">LOC120276061</name>
</gene>
<dbReference type="Proteomes" id="UP001515500">
    <property type="component" value="Chromosome 14"/>
</dbReference>
<dbReference type="GeneID" id="120276061"/>
<name>A0AB40CGP3_DIOCR</name>
<keyword evidence="3" id="KW-1185">Reference proteome</keyword>
<dbReference type="RefSeq" id="XP_039138737.1">
    <property type="nucleotide sequence ID" value="XM_039282803.1"/>
</dbReference>
<evidence type="ECO:0000259" key="2">
    <source>
        <dbReference type="Pfam" id="PF04937"/>
    </source>
</evidence>
<evidence type="ECO:0000313" key="3">
    <source>
        <dbReference type="Proteomes" id="UP001515500"/>
    </source>
</evidence>
<dbReference type="InterPro" id="IPR011990">
    <property type="entry name" value="TPR-like_helical_dom_sf"/>
</dbReference>
<sequence>MKKVPRDVRHRFQENLKEFQAQKMGNEREAINTFGPSMHPFEGEMEGQDSESLQDSGPSDLSRKKRISFIKFVDALDLISDAQTLCNLFAEIMEIVGWQNVVHMITDNAANYKAAGRVLNEKNFNKSNSRDPIDYECIDNIDSWVVENAPSWEPELNLDEFENMVAQREEGQEQRGGQNEDILFLRELVERDHSDPVLFSKLGHVRLQMGDLDGARATFARMEKLVKGHGVELENLAERNRALEHPVNKDYASAVREYDKCIERDPGNVVALNNKALCLLYSRDLSDSIKSAGRALERVPMVAMKETLVVNLCRMYELAYVNNGEVDKSLSNWIAGVAPYDFDPSCTRI</sequence>
<dbReference type="SMART" id="SM00028">
    <property type="entry name" value="TPR"/>
    <property type="match status" value="3"/>
</dbReference>
<dbReference type="Pfam" id="PF13431">
    <property type="entry name" value="TPR_17"/>
    <property type="match status" value="1"/>
</dbReference>
<feature type="compositionally biased region" description="Polar residues" evidence="1">
    <location>
        <begin position="50"/>
        <end position="59"/>
    </location>
</feature>
<dbReference type="InterPro" id="IPR007021">
    <property type="entry name" value="DUF659"/>
</dbReference>